<name>A0A6A6C926_ZASCE</name>
<feature type="region of interest" description="Disordered" evidence="1">
    <location>
        <begin position="327"/>
        <end position="349"/>
    </location>
</feature>
<feature type="chain" id="PRO_5025426034" evidence="2">
    <location>
        <begin position="17"/>
        <end position="388"/>
    </location>
</feature>
<organism evidence="3 4">
    <name type="scientific">Zasmidium cellare ATCC 36951</name>
    <dbReference type="NCBI Taxonomy" id="1080233"/>
    <lineage>
        <taxon>Eukaryota</taxon>
        <taxon>Fungi</taxon>
        <taxon>Dikarya</taxon>
        <taxon>Ascomycota</taxon>
        <taxon>Pezizomycotina</taxon>
        <taxon>Dothideomycetes</taxon>
        <taxon>Dothideomycetidae</taxon>
        <taxon>Mycosphaerellales</taxon>
        <taxon>Mycosphaerellaceae</taxon>
        <taxon>Zasmidium</taxon>
    </lineage>
</organism>
<dbReference type="RefSeq" id="XP_033663629.1">
    <property type="nucleotide sequence ID" value="XM_033808366.1"/>
</dbReference>
<accession>A0A6A6C926</accession>
<keyword evidence="2" id="KW-0732">Signal</keyword>
<dbReference type="OrthoDB" id="3647961at2759"/>
<evidence type="ECO:0000313" key="3">
    <source>
        <dbReference type="EMBL" id="KAF2162740.1"/>
    </source>
</evidence>
<evidence type="ECO:0000313" key="4">
    <source>
        <dbReference type="Proteomes" id="UP000799537"/>
    </source>
</evidence>
<proteinExistence type="predicted"/>
<dbReference type="AlphaFoldDB" id="A0A6A6C926"/>
<dbReference type="Proteomes" id="UP000799537">
    <property type="component" value="Unassembled WGS sequence"/>
</dbReference>
<protein>
    <submittedName>
        <fullName evidence="3">Uncharacterized protein</fullName>
    </submittedName>
</protein>
<evidence type="ECO:0000256" key="2">
    <source>
        <dbReference type="SAM" id="SignalP"/>
    </source>
</evidence>
<dbReference type="EMBL" id="ML993612">
    <property type="protein sequence ID" value="KAF2162740.1"/>
    <property type="molecule type" value="Genomic_DNA"/>
</dbReference>
<evidence type="ECO:0000256" key="1">
    <source>
        <dbReference type="SAM" id="MobiDB-lite"/>
    </source>
</evidence>
<reference evidence="3" key="1">
    <citation type="journal article" date="2020" name="Stud. Mycol.">
        <title>101 Dothideomycetes genomes: a test case for predicting lifestyles and emergence of pathogens.</title>
        <authorList>
            <person name="Haridas S."/>
            <person name="Albert R."/>
            <person name="Binder M."/>
            <person name="Bloem J."/>
            <person name="Labutti K."/>
            <person name="Salamov A."/>
            <person name="Andreopoulos B."/>
            <person name="Baker S."/>
            <person name="Barry K."/>
            <person name="Bills G."/>
            <person name="Bluhm B."/>
            <person name="Cannon C."/>
            <person name="Castanera R."/>
            <person name="Culley D."/>
            <person name="Daum C."/>
            <person name="Ezra D."/>
            <person name="Gonzalez J."/>
            <person name="Henrissat B."/>
            <person name="Kuo A."/>
            <person name="Liang C."/>
            <person name="Lipzen A."/>
            <person name="Lutzoni F."/>
            <person name="Magnuson J."/>
            <person name="Mondo S."/>
            <person name="Nolan M."/>
            <person name="Ohm R."/>
            <person name="Pangilinan J."/>
            <person name="Park H.-J."/>
            <person name="Ramirez L."/>
            <person name="Alfaro M."/>
            <person name="Sun H."/>
            <person name="Tritt A."/>
            <person name="Yoshinaga Y."/>
            <person name="Zwiers L.-H."/>
            <person name="Turgeon B."/>
            <person name="Goodwin S."/>
            <person name="Spatafora J."/>
            <person name="Crous P."/>
            <person name="Grigoriev I."/>
        </authorList>
    </citation>
    <scope>NUCLEOTIDE SEQUENCE</scope>
    <source>
        <strain evidence="3">ATCC 36951</strain>
    </source>
</reference>
<sequence>MWTLLLGLLFASNILAAHKFRAPEDGYRNLIDQPAWEQMLAMIDASRSALEIIANTKEEPQPRSFRDPKSLKEYQNWLRITQTFKALFGDVADFQELKKRAAAMRAETYDWLFYRNRVEKSNGPSYWIVCKDDWIKYKPSTFMDPRDIDNADEGRFTIGSPNANIRGRKSFVNGAYYLPGLPNDRCLWWEEGLSKPNEDYPFCKPGVGVTSIPSMGIIIWCEAGLEGSNLNMLDVGRDLVSGNQIDDRLYSKSIAQKWFRDLFKYCQQHEWYWGTGQAAATPETEPFTPHTPKSPIKKFKTKCKDIKDKCGQKLNFGALGGKKGETSTNPFGRRLARKRGNGKTMPLDDDDLAVHTVTSTDCESCGFEPRWAKRGLDSFDTDDIDLEA</sequence>
<dbReference type="GeneID" id="54561638"/>
<feature type="signal peptide" evidence="2">
    <location>
        <begin position="1"/>
        <end position="16"/>
    </location>
</feature>
<gene>
    <name evidence="3" type="ORF">M409DRAFT_26977</name>
</gene>
<keyword evidence="4" id="KW-1185">Reference proteome</keyword>